<dbReference type="AlphaFoldDB" id="A0AAD7HC32"/>
<dbReference type="Gene3D" id="1.25.40.20">
    <property type="entry name" value="Ankyrin repeat-containing domain"/>
    <property type="match status" value="1"/>
</dbReference>
<name>A0AAD7HC32_9AGAR</name>
<comment type="caution">
    <text evidence="1">The sequence shown here is derived from an EMBL/GenBank/DDBJ whole genome shotgun (WGS) entry which is preliminary data.</text>
</comment>
<gene>
    <name evidence="1" type="ORF">DFH07DRAFT_349005</name>
</gene>
<dbReference type="EMBL" id="JARJLG010000327">
    <property type="protein sequence ID" value="KAJ7716829.1"/>
    <property type="molecule type" value="Genomic_DNA"/>
</dbReference>
<proteinExistence type="predicted"/>
<keyword evidence="2" id="KW-1185">Reference proteome</keyword>
<reference evidence="1" key="1">
    <citation type="submission" date="2023-03" db="EMBL/GenBank/DDBJ databases">
        <title>Massive genome expansion in bonnet fungi (Mycena s.s.) driven by repeated elements and novel gene families across ecological guilds.</title>
        <authorList>
            <consortium name="Lawrence Berkeley National Laboratory"/>
            <person name="Harder C.B."/>
            <person name="Miyauchi S."/>
            <person name="Viragh M."/>
            <person name="Kuo A."/>
            <person name="Thoen E."/>
            <person name="Andreopoulos B."/>
            <person name="Lu D."/>
            <person name="Skrede I."/>
            <person name="Drula E."/>
            <person name="Henrissat B."/>
            <person name="Morin E."/>
            <person name="Kohler A."/>
            <person name="Barry K."/>
            <person name="LaButti K."/>
            <person name="Morin E."/>
            <person name="Salamov A."/>
            <person name="Lipzen A."/>
            <person name="Mereny Z."/>
            <person name="Hegedus B."/>
            <person name="Baldrian P."/>
            <person name="Stursova M."/>
            <person name="Weitz H."/>
            <person name="Taylor A."/>
            <person name="Grigoriev I.V."/>
            <person name="Nagy L.G."/>
            <person name="Martin F."/>
            <person name="Kauserud H."/>
        </authorList>
    </citation>
    <scope>NUCLEOTIDE SEQUENCE</scope>
    <source>
        <strain evidence="1">CBHHK188m</strain>
    </source>
</reference>
<accession>A0AAD7HC32</accession>
<evidence type="ECO:0008006" key="3">
    <source>
        <dbReference type="Google" id="ProtNLM"/>
    </source>
</evidence>
<organism evidence="1 2">
    <name type="scientific">Mycena maculata</name>
    <dbReference type="NCBI Taxonomy" id="230809"/>
    <lineage>
        <taxon>Eukaryota</taxon>
        <taxon>Fungi</taxon>
        <taxon>Dikarya</taxon>
        <taxon>Basidiomycota</taxon>
        <taxon>Agaricomycotina</taxon>
        <taxon>Agaricomycetes</taxon>
        <taxon>Agaricomycetidae</taxon>
        <taxon>Agaricales</taxon>
        <taxon>Marasmiineae</taxon>
        <taxon>Mycenaceae</taxon>
        <taxon>Mycena</taxon>
    </lineage>
</organism>
<protein>
    <recommendedName>
        <fullName evidence="3">Ankyrin repeat protein</fullName>
    </recommendedName>
</protein>
<sequence length="233" mass="25523">MERSILYGHVSHPSTRGRVPGRDGKDYLAAFDGDVLAVYEALGLGATADKPDKSGITPLCLAVSQLATCTSPLFYGVRHDGGRMTVEDHRRAISCLKWAIRILVEQHADVSKSMGGIPFISLLRRCKAWDVITLFLQHGAARPKRLTAVLPTKSDQDRFTAIPVPSCRPAQKCPCWSGKSVAECHGREPQPYPSAYMCVCGSKNSKGSRKTCKIVAWPAKVMWWKNGTPLENG</sequence>
<evidence type="ECO:0000313" key="1">
    <source>
        <dbReference type="EMBL" id="KAJ7716829.1"/>
    </source>
</evidence>
<dbReference type="InterPro" id="IPR036770">
    <property type="entry name" value="Ankyrin_rpt-contain_sf"/>
</dbReference>
<evidence type="ECO:0000313" key="2">
    <source>
        <dbReference type="Proteomes" id="UP001215280"/>
    </source>
</evidence>
<dbReference type="Proteomes" id="UP001215280">
    <property type="component" value="Unassembled WGS sequence"/>
</dbReference>